<name>A0A151JKD1_9VIBR</name>
<protein>
    <submittedName>
        <fullName evidence="1">Uncharacterized protein</fullName>
    </submittedName>
</protein>
<evidence type="ECO:0000313" key="1">
    <source>
        <dbReference type="EMBL" id="KYN26259.1"/>
    </source>
</evidence>
<proteinExistence type="predicted"/>
<evidence type="ECO:0000313" key="2">
    <source>
        <dbReference type="Proteomes" id="UP000075349"/>
    </source>
</evidence>
<reference evidence="2" key="1">
    <citation type="submission" date="2015-12" db="EMBL/GenBank/DDBJ databases">
        <authorList>
            <person name="Tarr C.L."/>
            <person name="Gladney L.M."/>
        </authorList>
    </citation>
    <scope>NUCLEOTIDE SEQUENCE [LARGE SCALE GENOMIC DNA]</scope>
    <source>
        <strain evidence="2">2756-81</strain>
    </source>
</reference>
<accession>A0A151JKD1</accession>
<gene>
    <name evidence="1" type="ORF">AUQ44_14265</name>
</gene>
<dbReference type="Proteomes" id="UP000075349">
    <property type="component" value="Unassembled WGS sequence"/>
</dbReference>
<comment type="caution">
    <text evidence="1">The sequence shown here is derived from an EMBL/GenBank/DDBJ whole genome shotgun (WGS) entry which is preliminary data.</text>
</comment>
<dbReference type="EMBL" id="LOMK01000001">
    <property type="protein sequence ID" value="KYN26259.1"/>
    <property type="molecule type" value="Genomic_DNA"/>
</dbReference>
<dbReference type="AlphaFoldDB" id="A0A151JKD1"/>
<sequence length="167" mass="19051">MKTITVLHQSGMQRYLEQVWSLLVESYAQVSGGLHYSSPQDLLEDTQRWRLVIRHGRVIAATLFKAKRGWKLVAMATCRRQGQRARRALQRLIHADLSRSWMELSERAEDFVLKHCGGQHYVIHASLAAELLNKPVQTQVTDGFHYQRQVAGLMKTKVIVGTPMLGC</sequence>
<organism evidence="1 2">
    <name type="scientific">Vibrio cidicii</name>
    <dbReference type="NCBI Taxonomy" id="1763883"/>
    <lineage>
        <taxon>Bacteria</taxon>
        <taxon>Pseudomonadati</taxon>
        <taxon>Pseudomonadota</taxon>
        <taxon>Gammaproteobacteria</taxon>
        <taxon>Vibrionales</taxon>
        <taxon>Vibrionaceae</taxon>
        <taxon>Vibrio</taxon>
    </lineage>
</organism>